<organism evidence="2 3">
    <name type="scientific">Neurospora tetraspora</name>
    <dbReference type="NCBI Taxonomy" id="94610"/>
    <lineage>
        <taxon>Eukaryota</taxon>
        <taxon>Fungi</taxon>
        <taxon>Dikarya</taxon>
        <taxon>Ascomycota</taxon>
        <taxon>Pezizomycotina</taxon>
        <taxon>Sordariomycetes</taxon>
        <taxon>Sordariomycetidae</taxon>
        <taxon>Sordariales</taxon>
        <taxon>Sordariaceae</taxon>
        <taxon>Neurospora</taxon>
    </lineage>
</organism>
<comment type="caution">
    <text evidence="2">The sequence shown here is derived from an EMBL/GenBank/DDBJ whole genome shotgun (WGS) entry which is preliminary data.</text>
</comment>
<evidence type="ECO:0000313" key="2">
    <source>
        <dbReference type="EMBL" id="KAK3350777.1"/>
    </source>
</evidence>
<dbReference type="EMBL" id="JAUEPP010000002">
    <property type="protein sequence ID" value="KAK3350777.1"/>
    <property type="molecule type" value="Genomic_DNA"/>
</dbReference>
<feature type="compositionally biased region" description="Polar residues" evidence="1">
    <location>
        <begin position="41"/>
        <end position="70"/>
    </location>
</feature>
<feature type="compositionally biased region" description="Gly residues" evidence="1">
    <location>
        <begin position="187"/>
        <end position="205"/>
    </location>
</feature>
<evidence type="ECO:0000256" key="1">
    <source>
        <dbReference type="SAM" id="MobiDB-lite"/>
    </source>
</evidence>
<protein>
    <submittedName>
        <fullName evidence="2">Uncharacterized protein</fullName>
    </submittedName>
</protein>
<dbReference type="Proteomes" id="UP001278500">
    <property type="component" value="Unassembled WGS sequence"/>
</dbReference>
<proteinExistence type="predicted"/>
<sequence length="233" mass="24121">MHDNRTHPLLQQLPLTVSPFVSLPSSATLPYTYKPMPSALPPSTSGVGINNPQHSEGGSDPTTSSSSNNKPKYIISPTSGHAAHPDDIIASCQALQAHVAKLQSDAGAELKALEERIKKRELAEKRRVAPGWLDSEARLLEPERKGGNSKGGNGGSLLDAQDGEGDEQQGGNGGKDGGIAGLTQRFGGHGFGLGPAGYGGQGNGGPSEMAVPDQGEELDRAFGMVGMGSKVMF</sequence>
<accession>A0AAE0JJG6</accession>
<name>A0AAE0JJG6_9PEZI</name>
<dbReference type="PANTHER" id="PTHR42089">
    <property type="entry name" value="YALI0F09427P"/>
    <property type="match status" value="1"/>
</dbReference>
<gene>
    <name evidence="2" type="ORF">B0H65DRAFT_487387</name>
</gene>
<keyword evidence="3" id="KW-1185">Reference proteome</keyword>
<evidence type="ECO:0000313" key="3">
    <source>
        <dbReference type="Proteomes" id="UP001278500"/>
    </source>
</evidence>
<dbReference type="AlphaFoldDB" id="A0AAE0JJG6"/>
<dbReference type="RefSeq" id="XP_062684072.1">
    <property type="nucleotide sequence ID" value="XM_062827700.1"/>
</dbReference>
<feature type="compositionally biased region" description="Gly residues" evidence="1">
    <location>
        <begin position="168"/>
        <end position="180"/>
    </location>
</feature>
<reference evidence="2" key="2">
    <citation type="submission" date="2023-06" db="EMBL/GenBank/DDBJ databases">
        <authorList>
            <consortium name="Lawrence Berkeley National Laboratory"/>
            <person name="Haridas S."/>
            <person name="Hensen N."/>
            <person name="Bonometti L."/>
            <person name="Westerberg I."/>
            <person name="Brannstrom I.O."/>
            <person name="Guillou S."/>
            <person name="Cros-Aarteil S."/>
            <person name="Calhoun S."/>
            <person name="Kuo A."/>
            <person name="Mondo S."/>
            <person name="Pangilinan J."/>
            <person name="Riley R."/>
            <person name="Labutti K."/>
            <person name="Andreopoulos B."/>
            <person name="Lipzen A."/>
            <person name="Chen C."/>
            <person name="Yanf M."/>
            <person name="Daum C."/>
            <person name="Ng V."/>
            <person name="Clum A."/>
            <person name="Steindorff A."/>
            <person name="Ohm R."/>
            <person name="Martin F."/>
            <person name="Silar P."/>
            <person name="Natvig D."/>
            <person name="Lalanne C."/>
            <person name="Gautier V."/>
            <person name="Ament-Velasquez S.L."/>
            <person name="Kruys A."/>
            <person name="Hutchinson M.I."/>
            <person name="Powell A.J."/>
            <person name="Barry K."/>
            <person name="Miller A.N."/>
            <person name="Grigoriev I.V."/>
            <person name="Debuchy R."/>
            <person name="Gladieux P."/>
            <person name="Thoren M.H."/>
            <person name="Johannesson H."/>
        </authorList>
    </citation>
    <scope>NUCLEOTIDE SEQUENCE</scope>
    <source>
        <strain evidence="2">CBS 560.94</strain>
    </source>
</reference>
<feature type="region of interest" description="Disordered" evidence="1">
    <location>
        <begin position="40"/>
        <end position="82"/>
    </location>
</feature>
<reference evidence="2" key="1">
    <citation type="journal article" date="2023" name="Mol. Phylogenet. Evol.">
        <title>Genome-scale phylogeny and comparative genomics of the fungal order Sordariales.</title>
        <authorList>
            <person name="Hensen N."/>
            <person name="Bonometti L."/>
            <person name="Westerberg I."/>
            <person name="Brannstrom I.O."/>
            <person name="Guillou S."/>
            <person name="Cros-Aarteil S."/>
            <person name="Calhoun S."/>
            <person name="Haridas S."/>
            <person name="Kuo A."/>
            <person name="Mondo S."/>
            <person name="Pangilinan J."/>
            <person name="Riley R."/>
            <person name="LaButti K."/>
            <person name="Andreopoulos B."/>
            <person name="Lipzen A."/>
            <person name="Chen C."/>
            <person name="Yan M."/>
            <person name="Daum C."/>
            <person name="Ng V."/>
            <person name="Clum A."/>
            <person name="Steindorff A."/>
            <person name="Ohm R.A."/>
            <person name="Martin F."/>
            <person name="Silar P."/>
            <person name="Natvig D.O."/>
            <person name="Lalanne C."/>
            <person name="Gautier V."/>
            <person name="Ament-Velasquez S.L."/>
            <person name="Kruys A."/>
            <person name="Hutchinson M.I."/>
            <person name="Powell A.J."/>
            <person name="Barry K."/>
            <person name="Miller A.N."/>
            <person name="Grigoriev I.V."/>
            <person name="Debuchy R."/>
            <person name="Gladieux P."/>
            <person name="Hiltunen Thoren M."/>
            <person name="Johannesson H."/>
        </authorList>
    </citation>
    <scope>NUCLEOTIDE SEQUENCE</scope>
    <source>
        <strain evidence="2">CBS 560.94</strain>
    </source>
</reference>
<dbReference type="PANTHER" id="PTHR42089:SF1">
    <property type="entry name" value="YALI0F09427P"/>
    <property type="match status" value="1"/>
</dbReference>
<dbReference type="GeneID" id="87864854"/>
<feature type="region of interest" description="Disordered" evidence="1">
    <location>
        <begin position="139"/>
        <end position="211"/>
    </location>
</feature>